<comment type="caution">
    <text evidence="2">The sequence shown here is derived from an EMBL/GenBank/DDBJ whole genome shotgun (WGS) entry which is preliminary data.</text>
</comment>
<dbReference type="PANTHER" id="PTHR46599">
    <property type="entry name" value="PIGGYBAC TRANSPOSABLE ELEMENT-DERIVED PROTEIN 4"/>
    <property type="match status" value="1"/>
</dbReference>
<gene>
    <name evidence="2" type="ORF">NQ314_010143</name>
</gene>
<dbReference type="InterPro" id="IPR029526">
    <property type="entry name" value="PGBD"/>
</dbReference>
<proteinExistence type="predicted"/>
<accession>A0AAV8XUP3</accession>
<organism evidence="2 3">
    <name type="scientific">Rhamnusium bicolor</name>
    <dbReference type="NCBI Taxonomy" id="1586634"/>
    <lineage>
        <taxon>Eukaryota</taxon>
        <taxon>Metazoa</taxon>
        <taxon>Ecdysozoa</taxon>
        <taxon>Arthropoda</taxon>
        <taxon>Hexapoda</taxon>
        <taxon>Insecta</taxon>
        <taxon>Pterygota</taxon>
        <taxon>Neoptera</taxon>
        <taxon>Endopterygota</taxon>
        <taxon>Coleoptera</taxon>
        <taxon>Polyphaga</taxon>
        <taxon>Cucujiformia</taxon>
        <taxon>Chrysomeloidea</taxon>
        <taxon>Cerambycidae</taxon>
        <taxon>Lepturinae</taxon>
        <taxon>Rhagiini</taxon>
        <taxon>Rhamnusium</taxon>
    </lineage>
</organism>
<feature type="domain" description="PiggyBac transposable element-derived protein" evidence="1">
    <location>
        <begin position="4"/>
        <end position="160"/>
    </location>
</feature>
<dbReference type="AlphaFoldDB" id="A0AAV8XUP3"/>
<dbReference type="PANTHER" id="PTHR46599:SF6">
    <property type="entry name" value="DUAL SPECIFICITY PHOSPHATASE 26"/>
    <property type="match status" value="1"/>
</dbReference>
<dbReference type="EMBL" id="JANEYF010002799">
    <property type="protein sequence ID" value="KAJ8942152.1"/>
    <property type="molecule type" value="Genomic_DNA"/>
</dbReference>
<keyword evidence="3" id="KW-1185">Reference proteome</keyword>
<evidence type="ECO:0000313" key="3">
    <source>
        <dbReference type="Proteomes" id="UP001162156"/>
    </source>
</evidence>
<evidence type="ECO:0000313" key="2">
    <source>
        <dbReference type="EMBL" id="KAJ8942152.1"/>
    </source>
</evidence>
<sequence>MENSANAIVERLTEHINGSNRNITTDNWFTSVPLAKSLKSKKLTLIGTIAKNKRELPAEFRSDKGRPVGSSMFGFESDCTIVSYIPKRKINVLLFSTAHGDDRVSKENGLPEIIEACNDTKGGIDVVDKLCSSYNCARSTRRWPNVIFFSMMNVAAINAFVKFTANDPNSNILRRDFLPQLPMSLAQDYMKQRASCSSIPKTLKPRIRELSGLPDSTLPNARESDEHRRCFY</sequence>
<evidence type="ECO:0000259" key="1">
    <source>
        <dbReference type="Pfam" id="PF13843"/>
    </source>
</evidence>
<dbReference type="Proteomes" id="UP001162156">
    <property type="component" value="Unassembled WGS sequence"/>
</dbReference>
<dbReference type="Pfam" id="PF13843">
    <property type="entry name" value="DDE_Tnp_1_7"/>
    <property type="match status" value="1"/>
</dbReference>
<name>A0AAV8XUP3_9CUCU</name>
<reference evidence="2" key="1">
    <citation type="journal article" date="2023" name="Insect Mol. Biol.">
        <title>Genome sequencing provides insights into the evolution of gene families encoding plant cell wall-degrading enzymes in longhorned beetles.</title>
        <authorList>
            <person name="Shin N.R."/>
            <person name="Okamura Y."/>
            <person name="Kirsch R."/>
            <person name="Pauchet Y."/>
        </authorList>
    </citation>
    <scope>NUCLEOTIDE SEQUENCE</scope>
    <source>
        <strain evidence="2">RBIC_L_NR</strain>
    </source>
</reference>
<protein>
    <recommendedName>
        <fullName evidence="1">PiggyBac transposable element-derived protein domain-containing protein</fullName>
    </recommendedName>
</protein>